<dbReference type="HOGENOM" id="CLU_084532_0_0_1"/>
<dbReference type="EMBL" id="KN834788">
    <property type="protein sequence ID" value="KIK57849.1"/>
    <property type="molecule type" value="Genomic_DNA"/>
</dbReference>
<sequence length="212" mass="23873">MKVDRYLRGELDETKLYSIMNYALTKHTDILEEAGCETTVFPQLRIRWNPDDPQDKRNIIPDMGLGFLLVDGRLILQGGAELKKATERMRDQPDPSVLQRDSDVIISVTQAGVQASDQIKAAIKSGMLPSDKKITWIVMIGPYFILKRWNPFTADELQTRGHRPNDSGEVKAAEALKKSKESRANIKETMYRLGTPEAAIALHNYITKGGVF</sequence>
<protein>
    <submittedName>
        <fullName evidence="1">Uncharacterized protein</fullName>
    </submittedName>
</protein>
<evidence type="ECO:0000313" key="2">
    <source>
        <dbReference type="Proteomes" id="UP000053593"/>
    </source>
</evidence>
<organism evidence="1 2">
    <name type="scientific">Collybiopsis luxurians FD-317 M1</name>
    <dbReference type="NCBI Taxonomy" id="944289"/>
    <lineage>
        <taxon>Eukaryota</taxon>
        <taxon>Fungi</taxon>
        <taxon>Dikarya</taxon>
        <taxon>Basidiomycota</taxon>
        <taxon>Agaricomycotina</taxon>
        <taxon>Agaricomycetes</taxon>
        <taxon>Agaricomycetidae</taxon>
        <taxon>Agaricales</taxon>
        <taxon>Marasmiineae</taxon>
        <taxon>Omphalotaceae</taxon>
        <taxon>Collybiopsis</taxon>
        <taxon>Collybiopsis luxurians</taxon>
    </lineage>
</organism>
<evidence type="ECO:0000313" key="1">
    <source>
        <dbReference type="EMBL" id="KIK57849.1"/>
    </source>
</evidence>
<dbReference type="AlphaFoldDB" id="A0A0D0C5P5"/>
<dbReference type="Proteomes" id="UP000053593">
    <property type="component" value="Unassembled WGS sequence"/>
</dbReference>
<accession>A0A0D0C5P5</accession>
<proteinExistence type="predicted"/>
<dbReference type="OrthoDB" id="3256801at2759"/>
<keyword evidence="2" id="KW-1185">Reference proteome</keyword>
<reference evidence="1 2" key="1">
    <citation type="submission" date="2014-04" db="EMBL/GenBank/DDBJ databases">
        <title>Evolutionary Origins and Diversification of the Mycorrhizal Mutualists.</title>
        <authorList>
            <consortium name="DOE Joint Genome Institute"/>
            <consortium name="Mycorrhizal Genomics Consortium"/>
            <person name="Kohler A."/>
            <person name="Kuo A."/>
            <person name="Nagy L.G."/>
            <person name="Floudas D."/>
            <person name="Copeland A."/>
            <person name="Barry K.W."/>
            <person name="Cichocki N."/>
            <person name="Veneault-Fourrey C."/>
            <person name="LaButti K."/>
            <person name="Lindquist E.A."/>
            <person name="Lipzen A."/>
            <person name="Lundell T."/>
            <person name="Morin E."/>
            <person name="Murat C."/>
            <person name="Riley R."/>
            <person name="Ohm R."/>
            <person name="Sun H."/>
            <person name="Tunlid A."/>
            <person name="Henrissat B."/>
            <person name="Grigoriev I.V."/>
            <person name="Hibbett D.S."/>
            <person name="Martin F."/>
        </authorList>
    </citation>
    <scope>NUCLEOTIDE SEQUENCE [LARGE SCALE GENOMIC DNA]</scope>
    <source>
        <strain evidence="1 2">FD-317 M1</strain>
    </source>
</reference>
<name>A0A0D0C5P5_9AGAR</name>
<gene>
    <name evidence="1" type="ORF">GYMLUDRAFT_1009222</name>
</gene>